<evidence type="ECO:0000313" key="2">
    <source>
        <dbReference type="Proteomes" id="UP000187406"/>
    </source>
</evidence>
<evidence type="ECO:0000313" key="1">
    <source>
        <dbReference type="EMBL" id="GAV92106.1"/>
    </source>
</evidence>
<proteinExistence type="predicted"/>
<dbReference type="OrthoDB" id="264354at2759"/>
<reference evidence="2" key="1">
    <citation type="submission" date="2016-04" db="EMBL/GenBank/DDBJ databases">
        <title>Cephalotus genome sequencing.</title>
        <authorList>
            <person name="Fukushima K."/>
            <person name="Hasebe M."/>
            <person name="Fang X."/>
        </authorList>
    </citation>
    <scope>NUCLEOTIDE SEQUENCE [LARGE SCALE GENOMIC DNA]</scope>
    <source>
        <strain evidence="2">cv. St1</strain>
    </source>
</reference>
<accession>A0A1Q3DHS8</accession>
<dbReference type="AlphaFoldDB" id="A0A1Q3DHS8"/>
<comment type="caution">
    <text evidence="1">The sequence shown here is derived from an EMBL/GenBank/DDBJ whole genome shotgun (WGS) entry which is preliminary data.</text>
</comment>
<feature type="non-terminal residue" evidence="1">
    <location>
        <position position="1"/>
    </location>
</feature>
<organism evidence="1 2">
    <name type="scientific">Cephalotus follicularis</name>
    <name type="common">Albany pitcher plant</name>
    <dbReference type="NCBI Taxonomy" id="3775"/>
    <lineage>
        <taxon>Eukaryota</taxon>
        <taxon>Viridiplantae</taxon>
        <taxon>Streptophyta</taxon>
        <taxon>Embryophyta</taxon>
        <taxon>Tracheophyta</taxon>
        <taxon>Spermatophyta</taxon>
        <taxon>Magnoliopsida</taxon>
        <taxon>eudicotyledons</taxon>
        <taxon>Gunneridae</taxon>
        <taxon>Pentapetalae</taxon>
        <taxon>rosids</taxon>
        <taxon>fabids</taxon>
        <taxon>Oxalidales</taxon>
        <taxon>Cephalotaceae</taxon>
        <taxon>Cephalotus</taxon>
    </lineage>
</organism>
<protein>
    <submittedName>
        <fullName evidence="1">Uncharacterized protein</fullName>
    </submittedName>
</protein>
<keyword evidence="2" id="KW-1185">Reference proteome</keyword>
<dbReference type="InParanoid" id="A0A1Q3DHS8"/>
<dbReference type="STRING" id="3775.A0A1Q3DHS8"/>
<dbReference type="Proteomes" id="UP000187406">
    <property type="component" value="Unassembled WGS sequence"/>
</dbReference>
<name>A0A1Q3DHS8_CEPFO</name>
<gene>
    <name evidence="1" type="ORF">CFOL_v3_35488</name>
</gene>
<dbReference type="EMBL" id="BDDD01008793">
    <property type="protein sequence ID" value="GAV92106.1"/>
    <property type="molecule type" value="Genomic_DNA"/>
</dbReference>
<sequence>EGFAFSHSTECREVFVLCANVPPFQFHVVRDNIFIFVVVQLV</sequence>